<comment type="caution">
    <text evidence="2">The sequence shown here is derived from an EMBL/GenBank/DDBJ whole genome shotgun (WGS) entry which is preliminary data.</text>
</comment>
<name>A0A2U1MJD5_ARTAN</name>
<dbReference type="Proteomes" id="UP000245207">
    <property type="component" value="Unassembled WGS sequence"/>
</dbReference>
<dbReference type="EMBL" id="PKPP01005127">
    <property type="protein sequence ID" value="PWA61332.1"/>
    <property type="molecule type" value="Genomic_DNA"/>
</dbReference>
<dbReference type="GO" id="GO:0016567">
    <property type="term" value="P:protein ubiquitination"/>
    <property type="evidence" value="ECO:0007669"/>
    <property type="project" value="TreeGrafter"/>
</dbReference>
<organism evidence="2 3">
    <name type="scientific">Artemisia annua</name>
    <name type="common">Sweet wormwood</name>
    <dbReference type="NCBI Taxonomy" id="35608"/>
    <lineage>
        <taxon>Eukaryota</taxon>
        <taxon>Viridiplantae</taxon>
        <taxon>Streptophyta</taxon>
        <taxon>Embryophyta</taxon>
        <taxon>Tracheophyta</taxon>
        <taxon>Spermatophyta</taxon>
        <taxon>Magnoliopsida</taxon>
        <taxon>eudicotyledons</taxon>
        <taxon>Gunneridae</taxon>
        <taxon>Pentapetalae</taxon>
        <taxon>asterids</taxon>
        <taxon>campanulids</taxon>
        <taxon>Asterales</taxon>
        <taxon>Asteraceae</taxon>
        <taxon>Asteroideae</taxon>
        <taxon>Anthemideae</taxon>
        <taxon>Artemisiinae</taxon>
        <taxon>Artemisia</taxon>
    </lineage>
</organism>
<evidence type="ECO:0000313" key="3">
    <source>
        <dbReference type="Proteomes" id="UP000245207"/>
    </source>
</evidence>
<dbReference type="PANTHER" id="PTHR12603">
    <property type="entry name" value="CCR4-NOT TRANSCRIPTION COMPLEX RELATED"/>
    <property type="match status" value="1"/>
</dbReference>
<dbReference type="Gene3D" id="3.30.40.10">
    <property type="entry name" value="Zinc/RING finger domain, C3HC4 (zinc finger)"/>
    <property type="match status" value="1"/>
</dbReference>
<keyword evidence="3" id="KW-1185">Reference proteome</keyword>
<reference evidence="2 3" key="1">
    <citation type="journal article" date="2018" name="Mol. Plant">
        <title>The genome of Artemisia annua provides insight into the evolution of Asteraceae family and artemisinin biosynthesis.</title>
        <authorList>
            <person name="Shen Q."/>
            <person name="Zhang L."/>
            <person name="Liao Z."/>
            <person name="Wang S."/>
            <person name="Yan T."/>
            <person name="Shi P."/>
            <person name="Liu M."/>
            <person name="Fu X."/>
            <person name="Pan Q."/>
            <person name="Wang Y."/>
            <person name="Lv Z."/>
            <person name="Lu X."/>
            <person name="Zhang F."/>
            <person name="Jiang W."/>
            <person name="Ma Y."/>
            <person name="Chen M."/>
            <person name="Hao X."/>
            <person name="Li L."/>
            <person name="Tang Y."/>
            <person name="Lv G."/>
            <person name="Zhou Y."/>
            <person name="Sun X."/>
            <person name="Brodelius P.E."/>
            <person name="Rose J.K.C."/>
            <person name="Tang K."/>
        </authorList>
    </citation>
    <scope>NUCLEOTIDE SEQUENCE [LARGE SCALE GENOMIC DNA]</scope>
    <source>
        <strain evidence="3">cv. Huhao1</strain>
        <tissue evidence="2">Leaf</tissue>
    </source>
</reference>
<dbReference type="GO" id="GO:0004842">
    <property type="term" value="F:ubiquitin-protein transferase activity"/>
    <property type="evidence" value="ECO:0007669"/>
    <property type="project" value="InterPro"/>
</dbReference>
<proteinExistence type="predicted"/>
<feature type="compositionally biased region" description="Basic residues" evidence="1">
    <location>
        <begin position="18"/>
        <end position="35"/>
    </location>
</feature>
<dbReference type="AlphaFoldDB" id="A0A2U1MJD5"/>
<evidence type="ECO:0000313" key="2">
    <source>
        <dbReference type="EMBL" id="PWA61332.1"/>
    </source>
</evidence>
<dbReference type="InterPro" id="IPR039780">
    <property type="entry name" value="Mot2"/>
</dbReference>
<evidence type="ECO:0000256" key="1">
    <source>
        <dbReference type="SAM" id="MobiDB-lite"/>
    </source>
</evidence>
<dbReference type="PANTHER" id="PTHR12603:SF0">
    <property type="entry name" value="CCR4-NOT TRANSCRIPTION COMPLEX SUBUNIT 4"/>
    <property type="match status" value="1"/>
</dbReference>
<sequence>MDCDSVSNGVILNSKDVNKKKRVNRSAKLKQMKNKGSKEENKGGVGAKVAVSDMHEGNEAGIVRNTSSSSSSSSSSGGCGCFYSDMTEEDAGDDGCLDDWEAIADALAAEDVKNDCENKTGENENENGREMNFEYETERVKEGVEDREKVNCRAWRPDDAYRPQDLDLTDSSFLPCPCGYRLCLFCYKRILEDNGRYPDTMVNFTCFEISETVYFKYELRKPKNECTKYVLVYGSYKAGVVAGNALCSIISSILLVNLITDACSQFSFYHLMQDRYDYLTKYHPACLNMTTDQAKQLDNFTCNDCLSLDGQPQIVVHVLNRIGSCGYLLIPRHDHRIHGLSNLQSPIPNQSIAGSRHTGRLWVQKLSSCGKKARLEHAHTRSTGATSFARRTQEWKLSSCGKKARLEHAHTRSTGATSFARRTQEWVKANDEILRKKKEIGGSEGDVEHAVVAEIAREVLNKLIGDEEPHCFGAGVTKSQVSKFSCDLRKMRGEVLTNENRFLLEKVETQKKTIRDSKKQVETQGLQLKNMGESLSELHGMLKVFQTAFPDLYNVASTAAATRTCDKHPSSSVSPVLDHYSPVMDHYPPATDHYPDSIAKIVDSIADLYLQICIQLQKL</sequence>
<feature type="region of interest" description="Disordered" evidence="1">
    <location>
        <begin position="14"/>
        <end position="77"/>
    </location>
</feature>
<dbReference type="InterPro" id="IPR013083">
    <property type="entry name" value="Znf_RING/FYVE/PHD"/>
</dbReference>
<dbReference type="STRING" id="35608.A0A2U1MJD5"/>
<dbReference type="GO" id="GO:0030014">
    <property type="term" value="C:CCR4-NOT complex"/>
    <property type="evidence" value="ECO:0007669"/>
    <property type="project" value="InterPro"/>
</dbReference>
<feature type="compositionally biased region" description="Low complexity" evidence="1">
    <location>
        <begin position="67"/>
        <end position="76"/>
    </location>
</feature>
<dbReference type="OrthoDB" id="1923159at2759"/>
<gene>
    <name evidence="2" type="ORF">CTI12_AA372950</name>
</gene>
<dbReference type="Pfam" id="PF14570">
    <property type="entry name" value="zf-RING_4"/>
    <property type="match status" value="1"/>
</dbReference>
<protein>
    <submittedName>
        <fullName evidence="2">RING/U-box superfamily protein</fullName>
    </submittedName>
</protein>
<accession>A0A2U1MJD5</accession>